<dbReference type="AlphaFoldDB" id="A0A2N0ZLG7"/>
<name>A0A2N0ZLG7_9BACI</name>
<evidence type="ECO:0000313" key="3">
    <source>
        <dbReference type="Proteomes" id="UP000233343"/>
    </source>
</evidence>
<keyword evidence="1" id="KW-0812">Transmembrane</keyword>
<dbReference type="Proteomes" id="UP000233343">
    <property type="component" value="Unassembled WGS sequence"/>
</dbReference>
<comment type="caution">
    <text evidence="2">The sequence shown here is derived from an EMBL/GenBank/DDBJ whole genome shotgun (WGS) entry which is preliminary data.</text>
</comment>
<dbReference type="EMBL" id="PISD01000008">
    <property type="protein sequence ID" value="PKG30338.1"/>
    <property type="molecule type" value="Genomic_DNA"/>
</dbReference>
<organism evidence="2 3">
    <name type="scientific">Cytobacillus horneckiae</name>
    <dbReference type="NCBI Taxonomy" id="549687"/>
    <lineage>
        <taxon>Bacteria</taxon>
        <taxon>Bacillati</taxon>
        <taxon>Bacillota</taxon>
        <taxon>Bacilli</taxon>
        <taxon>Bacillales</taxon>
        <taxon>Bacillaceae</taxon>
        <taxon>Cytobacillus</taxon>
    </lineage>
</organism>
<feature type="transmembrane region" description="Helical" evidence="1">
    <location>
        <begin position="43"/>
        <end position="63"/>
    </location>
</feature>
<dbReference type="RefSeq" id="WP_066199461.1">
    <property type="nucleotide sequence ID" value="NZ_CP194732.1"/>
</dbReference>
<keyword evidence="1" id="KW-1133">Transmembrane helix</keyword>
<keyword evidence="3" id="KW-1185">Reference proteome</keyword>
<proteinExistence type="predicted"/>
<gene>
    <name evidence="2" type="ORF">CWS20_04920</name>
</gene>
<feature type="transmembrane region" description="Helical" evidence="1">
    <location>
        <begin position="12"/>
        <end position="31"/>
    </location>
</feature>
<evidence type="ECO:0000313" key="2">
    <source>
        <dbReference type="EMBL" id="PKG30338.1"/>
    </source>
</evidence>
<reference evidence="2 3" key="1">
    <citation type="journal article" date="2010" name="Int. J. Syst. Evol. Microbiol.">
        <title>Bacillus horneckiae sp. nov., isolated from a spacecraft-assembly clean room.</title>
        <authorList>
            <person name="Vaishampayan P."/>
            <person name="Probst A."/>
            <person name="Krishnamurthi S."/>
            <person name="Ghosh S."/>
            <person name="Osman S."/>
            <person name="McDowall A."/>
            <person name="Ruckmani A."/>
            <person name="Mayilraj S."/>
            <person name="Venkateswaran K."/>
        </authorList>
    </citation>
    <scope>NUCLEOTIDE SEQUENCE [LARGE SCALE GENOMIC DNA]</scope>
    <source>
        <strain evidence="3">1PO1SC</strain>
    </source>
</reference>
<protein>
    <submittedName>
        <fullName evidence="2">Uncharacterized protein</fullName>
    </submittedName>
</protein>
<keyword evidence="1" id="KW-0472">Membrane</keyword>
<evidence type="ECO:0000256" key="1">
    <source>
        <dbReference type="SAM" id="Phobius"/>
    </source>
</evidence>
<sequence>MEKQSISEKVFLYFMGSMIIFVAAIGISVLLKKSYLAHNISGSELWIIMLVSFGVTFLCDLELELEKRKDSLE</sequence>
<accession>A0A2N0ZLG7</accession>